<feature type="transmembrane region" description="Helical" evidence="6">
    <location>
        <begin position="37"/>
        <end position="58"/>
    </location>
</feature>
<dbReference type="GO" id="GO:0016787">
    <property type="term" value="F:hydrolase activity"/>
    <property type="evidence" value="ECO:0007669"/>
    <property type="project" value="TreeGrafter"/>
</dbReference>
<feature type="transmembrane region" description="Helical" evidence="6">
    <location>
        <begin position="64"/>
        <end position="83"/>
    </location>
</feature>
<evidence type="ECO:0000313" key="7">
    <source>
        <dbReference type="EMBL" id="OAF56975.1"/>
    </source>
</evidence>
<evidence type="ECO:0000256" key="5">
    <source>
        <dbReference type="ARBA" id="ARBA00023136"/>
    </source>
</evidence>
<keyword evidence="3 6" id="KW-0812">Transmembrane</keyword>
<sequence length="284" mass="30215">MSFNISDSIPVLPPYAAVYLLLVALPVLVISETTSSLAGHAVFKIICSTAFASGPLLLKEWSPYDTLIIYGLVLSFIGDICLIPSGNEYYDSSSKSVESSKAARKGNTSRDAPKEVEISTSFKLGILAFAGAHIAYILAFLRNADEVSQSTLVITFVASMAAGKWLGAIYPGPTSTKSSNVLNLSIAAEMRPLVSVYATIISSMLAVAAATAAPASSNWPRQRLLGAIMFVLSDLFVAADAFGDSGVARRVKKATIRRNSVIKIAVGWGLYFWAQMILAGTLYV</sequence>
<dbReference type="GeneID" id="36288868"/>
<accession>A0A177A3Y9</accession>
<evidence type="ECO:0000256" key="3">
    <source>
        <dbReference type="ARBA" id="ARBA00022692"/>
    </source>
</evidence>
<reference evidence="7" key="1">
    <citation type="submission" date="2016-03" db="EMBL/GenBank/DDBJ databases">
        <title>Updated assembly of Pseudogymnoascus destructans, the fungus causing white-nose syndrome of bats.</title>
        <authorList>
            <person name="Palmer J.M."/>
            <person name="Drees K.P."/>
            <person name="Foster J.T."/>
            <person name="Lindner D.L."/>
        </authorList>
    </citation>
    <scope>NUCLEOTIDE SEQUENCE [LARGE SCALE GENOMIC DNA]</scope>
    <source>
        <strain evidence="7">20631-21</strain>
    </source>
</reference>
<comment type="similarity">
    <text evidence="2">Belongs to the TMEM86 family.</text>
</comment>
<dbReference type="eggNOG" id="ENOG502S4R1">
    <property type="taxonomic scope" value="Eukaryota"/>
</dbReference>
<feature type="transmembrane region" description="Helical" evidence="6">
    <location>
        <begin position="153"/>
        <end position="172"/>
    </location>
</feature>
<protein>
    <recommendedName>
        <fullName evidence="8">YhhN domain-containing protein</fullName>
    </recommendedName>
</protein>
<dbReference type="PANTHER" id="PTHR31885:SF6">
    <property type="entry name" value="GH04784P"/>
    <property type="match status" value="1"/>
</dbReference>
<dbReference type="Pfam" id="PF07947">
    <property type="entry name" value="YhhN"/>
    <property type="match status" value="1"/>
</dbReference>
<dbReference type="OrthoDB" id="2133758at2759"/>
<name>A0A177A3Y9_9PEZI</name>
<evidence type="ECO:0000256" key="1">
    <source>
        <dbReference type="ARBA" id="ARBA00004141"/>
    </source>
</evidence>
<dbReference type="PANTHER" id="PTHR31885">
    <property type="entry name" value="GH04784P"/>
    <property type="match status" value="1"/>
</dbReference>
<organism evidence="7">
    <name type="scientific">Pseudogymnoascus destructans</name>
    <dbReference type="NCBI Taxonomy" id="655981"/>
    <lineage>
        <taxon>Eukaryota</taxon>
        <taxon>Fungi</taxon>
        <taxon>Dikarya</taxon>
        <taxon>Ascomycota</taxon>
        <taxon>Pezizomycotina</taxon>
        <taxon>Leotiomycetes</taxon>
        <taxon>Thelebolales</taxon>
        <taxon>Thelebolaceae</taxon>
        <taxon>Pseudogymnoascus</taxon>
    </lineage>
</organism>
<feature type="transmembrane region" description="Helical" evidence="6">
    <location>
        <begin position="193"/>
        <end position="212"/>
    </location>
</feature>
<gene>
    <name evidence="7" type="ORF">VC83_05804</name>
</gene>
<feature type="transmembrane region" description="Helical" evidence="6">
    <location>
        <begin position="124"/>
        <end position="141"/>
    </location>
</feature>
<keyword evidence="5 6" id="KW-0472">Membrane</keyword>
<dbReference type="Proteomes" id="UP000077154">
    <property type="component" value="Unassembled WGS sequence"/>
</dbReference>
<keyword evidence="4 6" id="KW-1133">Transmembrane helix</keyword>
<dbReference type="InterPro" id="IPR012506">
    <property type="entry name" value="TMEM86B-like"/>
</dbReference>
<evidence type="ECO:0000256" key="4">
    <source>
        <dbReference type="ARBA" id="ARBA00022989"/>
    </source>
</evidence>
<dbReference type="RefSeq" id="XP_024322266.1">
    <property type="nucleotide sequence ID" value="XM_024469418.1"/>
</dbReference>
<dbReference type="GO" id="GO:0016020">
    <property type="term" value="C:membrane"/>
    <property type="evidence" value="ECO:0007669"/>
    <property type="project" value="UniProtKB-SubCell"/>
</dbReference>
<evidence type="ECO:0000256" key="2">
    <source>
        <dbReference type="ARBA" id="ARBA00007375"/>
    </source>
</evidence>
<dbReference type="AlphaFoldDB" id="A0A177A3Y9"/>
<evidence type="ECO:0000256" key="6">
    <source>
        <dbReference type="SAM" id="Phobius"/>
    </source>
</evidence>
<feature type="transmembrane region" description="Helical" evidence="6">
    <location>
        <begin position="12"/>
        <end position="30"/>
    </location>
</feature>
<evidence type="ECO:0008006" key="8">
    <source>
        <dbReference type="Google" id="ProtNLM"/>
    </source>
</evidence>
<dbReference type="EMBL" id="KV441401">
    <property type="protein sequence ID" value="OAF56975.1"/>
    <property type="molecule type" value="Genomic_DNA"/>
</dbReference>
<feature type="transmembrane region" description="Helical" evidence="6">
    <location>
        <begin position="264"/>
        <end position="283"/>
    </location>
</feature>
<feature type="transmembrane region" description="Helical" evidence="6">
    <location>
        <begin position="224"/>
        <end position="243"/>
    </location>
</feature>
<dbReference type="VEuPathDB" id="FungiDB:GMDG_06365"/>
<comment type="subcellular location">
    <subcellularLocation>
        <location evidence="1">Membrane</location>
        <topology evidence="1">Multi-pass membrane protein</topology>
    </subcellularLocation>
</comment>
<proteinExistence type="inferred from homology"/>